<name>A0A1M5FMR8_STRHI</name>
<dbReference type="STRING" id="2017.SAMN05444320_105513"/>
<sequence>MKRGWWGLLAAVLLVTAVWWELSRSAHGRLGVDAPDLERRGRR</sequence>
<reference evidence="1 2" key="1">
    <citation type="submission" date="2016-11" db="EMBL/GenBank/DDBJ databases">
        <authorList>
            <person name="Jaros S."/>
            <person name="Januszkiewicz K."/>
            <person name="Wedrychowicz H."/>
        </authorList>
    </citation>
    <scope>NUCLEOTIDE SEQUENCE [LARGE SCALE GENOMIC DNA]</scope>
    <source>
        <strain evidence="1 2">DSM 44523</strain>
    </source>
</reference>
<dbReference type="RefSeq" id="WP_268844435.1">
    <property type="nucleotide sequence ID" value="NZ_FQVN01000005.1"/>
</dbReference>
<gene>
    <name evidence="1" type="ORF">SAMN05444320_105513</name>
</gene>
<evidence type="ECO:0000313" key="2">
    <source>
        <dbReference type="Proteomes" id="UP000184501"/>
    </source>
</evidence>
<accession>A0A1M5FMR8</accession>
<proteinExistence type="predicted"/>
<organism evidence="1 2">
    <name type="scientific">Streptoalloteichus hindustanus</name>
    <dbReference type="NCBI Taxonomy" id="2017"/>
    <lineage>
        <taxon>Bacteria</taxon>
        <taxon>Bacillati</taxon>
        <taxon>Actinomycetota</taxon>
        <taxon>Actinomycetes</taxon>
        <taxon>Pseudonocardiales</taxon>
        <taxon>Pseudonocardiaceae</taxon>
        <taxon>Streptoalloteichus</taxon>
    </lineage>
</organism>
<protein>
    <submittedName>
        <fullName evidence="1">Uncharacterized protein</fullName>
    </submittedName>
</protein>
<dbReference type="Proteomes" id="UP000184501">
    <property type="component" value="Unassembled WGS sequence"/>
</dbReference>
<dbReference type="AlphaFoldDB" id="A0A1M5FMR8"/>
<keyword evidence="2" id="KW-1185">Reference proteome</keyword>
<dbReference type="EMBL" id="FQVN01000005">
    <property type="protein sequence ID" value="SHF92887.1"/>
    <property type="molecule type" value="Genomic_DNA"/>
</dbReference>
<evidence type="ECO:0000313" key="1">
    <source>
        <dbReference type="EMBL" id="SHF92887.1"/>
    </source>
</evidence>